<evidence type="ECO:0000259" key="1">
    <source>
        <dbReference type="PROSITE" id="PS50994"/>
    </source>
</evidence>
<keyword evidence="3" id="KW-1185">Reference proteome</keyword>
<comment type="caution">
    <text evidence="2">The sequence shown here is derived from an EMBL/GenBank/DDBJ whole genome shotgun (WGS) entry which is preliminary data.</text>
</comment>
<dbReference type="EMBL" id="BMAO01015076">
    <property type="protein sequence ID" value="GFQ99158.1"/>
    <property type="molecule type" value="Genomic_DNA"/>
</dbReference>
<dbReference type="GO" id="GO:0003676">
    <property type="term" value="F:nucleic acid binding"/>
    <property type="evidence" value="ECO:0007669"/>
    <property type="project" value="InterPro"/>
</dbReference>
<sequence length="459" mass="53518">MNNFETLELYLFSDASTKAYGTVAYLQWLRLLPEFWPESKKEDSPNSPDLEYRKSNDIVQHECITEERTNLFDISKYNNLENVLRITAWLKRFIMMLKKSNVLHGPLTSEELLEAERFWIQVEQEKFFSEELKSLKDNKIEKESPLYNYMPYLDENGLIRLGERLEFCNLPIDEKHPLILPKNSWLTTLIVRRKHNKVMHGGTAHTLAQVRSNYWISKGQQLVKKVLRNCFICRKYLAKPIDQLTSPLPSDCINQTPAFSVCGLDFAGPSYVNNFGELQKSYIVLFTCGVTRALHLELVSDMNTNSFLLAFRRFLARRGNCKVIYSDNAKTFLKSKKEIENLCSILSQSVVQNFIAKERIIWKNTIERSPWWGGFYERLVRSVKESLHKILGKALLNYEEITTILTEIEAVLNLRPLNCVYEESDEPRPFTPMHFLNFGQNQPTYPVTFAEILENAPKK</sequence>
<dbReference type="InterPro" id="IPR012337">
    <property type="entry name" value="RNaseH-like_sf"/>
</dbReference>
<dbReference type="PANTHER" id="PTHR47331:SF1">
    <property type="entry name" value="GAG-LIKE PROTEIN"/>
    <property type="match status" value="1"/>
</dbReference>
<dbReference type="Gene3D" id="1.10.340.70">
    <property type="match status" value="1"/>
</dbReference>
<gene>
    <name evidence="2" type="primary">X975_06179</name>
    <name evidence="2" type="ORF">TNCT_354991</name>
</gene>
<organism evidence="2 3">
    <name type="scientific">Trichonephila clavata</name>
    <name type="common">Joro spider</name>
    <name type="synonym">Nephila clavata</name>
    <dbReference type="NCBI Taxonomy" id="2740835"/>
    <lineage>
        <taxon>Eukaryota</taxon>
        <taxon>Metazoa</taxon>
        <taxon>Ecdysozoa</taxon>
        <taxon>Arthropoda</taxon>
        <taxon>Chelicerata</taxon>
        <taxon>Arachnida</taxon>
        <taxon>Araneae</taxon>
        <taxon>Araneomorphae</taxon>
        <taxon>Entelegynae</taxon>
        <taxon>Araneoidea</taxon>
        <taxon>Nephilidae</taxon>
        <taxon>Trichonephila</taxon>
    </lineage>
</organism>
<dbReference type="Pfam" id="PF17921">
    <property type="entry name" value="Integrase_H2C2"/>
    <property type="match status" value="1"/>
</dbReference>
<name>A0A8X6GAH1_TRICU</name>
<reference evidence="2" key="1">
    <citation type="submission" date="2020-07" db="EMBL/GenBank/DDBJ databases">
        <title>Multicomponent nature underlies the extraordinary mechanical properties of spider dragline silk.</title>
        <authorList>
            <person name="Kono N."/>
            <person name="Nakamura H."/>
            <person name="Mori M."/>
            <person name="Yoshida Y."/>
            <person name="Ohtoshi R."/>
            <person name="Malay A.D."/>
            <person name="Moran D.A.P."/>
            <person name="Tomita M."/>
            <person name="Numata K."/>
            <person name="Arakawa K."/>
        </authorList>
    </citation>
    <scope>NUCLEOTIDE SEQUENCE</scope>
</reference>
<dbReference type="Proteomes" id="UP000887116">
    <property type="component" value="Unassembled WGS sequence"/>
</dbReference>
<protein>
    <submittedName>
        <fullName evidence="2">Integrase catalytic domain-containing protein</fullName>
    </submittedName>
</protein>
<evidence type="ECO:0000313" key="2">
    <source>
        <dbReference type="EMBL" id="GFQ99158.1"/>
    </source>
</evidence>
<accession>A0A8X6GAH1</accession>
<dbReference type="InterPro" id="IPR001584">
    <property type="entry name" value="Integrase_cat-core"/>
</dbReference>
<dbReference type="InterPro" id="IPR036397">
    <property type="entry name" value="RNaseH_sf"/>
</dbReference>
<dbReference type="SUPFAM" id="SSF53098">
    <property type="entry name" value="Ribonuclease H-like"/>
    <property type="match status" value="1"/>
</dbReference>
<dbReference type="OrthoDB" id="6020750at2759"/>
<dbReference type="AlphaFoldDB" id="A0A8X6GAH1"/>
<evidence type="ECO:0000313" key="3">
    <source>
        <dbReference type="Proteomes" id="UP000887116"/>
    </source>
</evidence>
<dbReference type="PROSITE" id="PS50994">
    <property type="entry name" value="INTEGRASE"/>
    <property type="match status" value="1"/>
</dbReference>
<dbReference type="Gene3D" id="3.30.420.10">
    <property type="entry name" value="Ribonuclease H-like superfamily/Ribonuclease H"/>
    <property type="match status" value="1"/>
</dbReference>
<dbReference type="InterPro" id="IPR041588">
    <property type="entry name" value="Integrase_H2C2"/>
</dbReference>
<proteinExistence type="predicted"/>
<dbReference type="GO" id="GO:0015074">
    <property type="term" value="P:DNA integration"/>
    <property type="evidence" value="ECO:0007669"/>
    <property type="project" value="InterPro"/>
</dbReference>
<dbReference type="PANTHER" id="PTHR47331">
    <property type="entry name" value="PHD-TYPE DOMAIN-CONTAINING PROTEIN"/>
    <property type="match status" value="1"/>
</dbReference>
<feature type="domain" description="Integrase catalytic" evidence="1">
    <location>
        <begin position="253"/>
        <end position="440"/>
    </location>
</feature>